<dbReference type="InterPro" id="IPR055315">
    <property type="entry name" value="Cramped-like"/>
</dbReference>
<sequence>PPPPHAHTHKKNSFPPTFLSLYSFHISLSPPLSAISFKIQSRKRWVSGESKQMPAKIKLQLFPIDEGTRVGLEKDGYHPYLELTLSARKKVSSVLKHLNDKWGGSGIACGEPVLYPYNTSEASTTKKWTLSDINISAGEVYAAIGNPSIFRLRYGWFSDSGTESVGVPSMSTTYDACLQPQIMQQVCSIDAVSARGEVKWMEETSEEFQPSTSTGATNAVLADKVSSNELIGPVVNEAKRDVGSFGQPSTLWDDGLTNISIGGLLSEASLQGVLNTFDPKSNGSNPGLKPSQLISDSLDAFIAAQVNHSQGPRLPQCSSSSIFDAEDTCHEFAIKKFSASGKDCQALSGSAYSQTCSQDAASKSSKHPTMTAVNNQSGLQQGHGYEESETGLSLGSRGYNHENSLGLSGIKWTDSLGPFDLGLSSSRKIINGDNSLSIGRIIS</sequence>
<dbReference type="AlphaFoldDB" id="A0AAD6VWM4"/>
<accession>A0AAD6VWM4</accession>
<keyword evidence="3" id="KW-1185">Reference proteome</keyword>
<dbReference type="GO" id="GO:0003682">
    <property type="term" value="F:chromatin binding"/>
    <property type="evidence" value="ECO:0007669"/>
    <property type="project" value="InterPro"/>
</dbReference>
<dbReference type="GO" id="GO:0007389">
    <property type="term" value="P:pattern specification process"/>
    <property type="evidence" value="ECO:0007669"/>
    <property type="project" value="TreeGrafter"/>
</dbReference>
<organism evidence="2 3">
    <name type="scientific">Populus alba x Populus x berolinensis</name>
    <dbReference type="NCBI Taxonomy" id="444605"/>
    <lineage>
        <taxon>Eukaryota</taxon>
        <taxon>Viridiplantae</taxon>
        <taxon>Streptophyta</taxon>
        <taxon>Embryophyta</taxon>
        <taxon>Tracheophyta</taxon>
        <taxon>Spermatophyta</taxon>
        <taxon>Magnoliopsida</taxon>
        <taxon>eudicotyledons</taxon>
        <taxon>Gunneridae</taxon>
        <taxon>Pentapetalae</taxon>
        <taxon>rosids</taxon>
        <taxon>fabids</taxon>
        <taxon>Malpighiales</taxon>
        <taxon>Salicaceae</taxon>
        <taxon>Saliceae</taxon>
        <taxon>Populus</taxon>
    </lineage>
</organism>
<feature type="compositionally biased region" description="Polar residues" evidence="1">
    <location>
        <begin position="361"/>
        <end position="380"/>
    </location>
</feature>
<reference evidence="2" key="1">
    <citation type="journal article" date="2023" name="Mol. Ecol. Resour.">
        <title>Chromosome-level genome assembly of a triploid poplar Populus alba 'Berolinensis'.</title>
        <authorList>
            <person name="Chen S."/>
            <person name="Yu Y."/>
            <person name="Wang X."/>
            <person name="Wang S."/>
            <person name="Zhang T."/>
            <person name="Zhou Y."/>
            <person name="He R."/>
            <person name="Meng N."/>
            <person name="Wang Y."/>
            <person name="Liu W."/>
            <person name="Liu Z."/>
            <person name="Liu J."/>
            <person name="Guo Q."/>
            <person name="Huang H."/>
            <person name="Sederoff R.R."/>
            <person name="Wang G."/>
            <person name="Qu G."/>
            <person name="Chen S."/>
        </authorList>
    </citation>
    <scope>NUCLEOTIDE SEQUENCE</scope>
    <source>
        <strain evidence="2">SC-2020</strain>
    </source>
</reference>
<feature type="non-terminal residue" evidence="2">
    <location>
        <position position="443"/>
    </location>
</feature>
<dbReference type="EMBL" id="JAQIZT010000007">
    <property type="protein sequence ID" value="KAJ6990735.1"/>
    <property type="molecule type" value="Genomic_DNA"/>
</dbReference>
<dbReference type="PANTHER" id="PTHR21677">
    <property type="entry name" value="CRAMPED PROTEIN"/>
    <property type="match status" value="1"/>
</dbReference>
<dbReference type="GO" id="GO:0005634">
    <property type="term" value="C:nucleus"/>
    <property type="evidence" value="ECO:0007669"/>
    <property type="project" value="TreeGrafter"/>
</dbReference>
<feature type="region of interest" description="Disordered" evidence="1">
    <location>
        <begin position="361"/>
        <end position="396"/>
    </location>
</feature>
<dbReference type="PANTHER" id="PTHR21677:SF4">
    <property type="entry name" value="TSL-KINASE INTERACTING-LIKE PROTEIN"/>
    <property type="match status" value="1"/>
</dbReference>
<proteinExistence type="predicted"/>
<evidence type="ECO:0000313" key="2">
    <source>
        <dbReference type="EMBL" id="KAJ6990735.1"/>
    </source>
</evidence>
<comment type="caution">
    <text evidence="2">The sequence shown here is derived from an EMBL/GenBank/DDBJ whole genome shotgun (WGS) entry which is preliminary data.</text>
</comment>
<gene>
    <name evidence="2" type="ORF">NC653_019097</name>
</gene>
<name>A0AAD6VWM4_9ROSI</name>
<protein>
    <submittedName>
        <fullName evidence="2">TSL-kinase interacting protein 1 isoform X1</fullName>
    </submittedName>
</protein>
<evidence type="ECO:0000313" key="3">
    <source>
        <dbReference type="Proteomes" id="UP001164929"/>
    </source>
</evidence>
<dbReference type="Proteomes" id="UP001164929">
    <property type="component" value="Chromosome 7"/>
</dbReference>
<evidence type="ECO:0000256" key="1">
    <source>
        <dbReference type="SAM" id="MobiDB-lite"/>
    </source>
</evidence>